<organism evidence="1 2">
    <name type="scientific">Trichonephila inaurata madagascariensis</name>
    <dbReference type="NCBI Taxonomy" id="2747483"/>
    <lineage>
        <taxon>Eukaryota</taxon>
        <taxon>Metazoa</taxon>
        <taxon>Ecdysozoa</taxon>
        <taxon>Arthropoda</taxon>
        <taxon>Chelicerata</taxon>
        <taxon>Arachnida</taxon>
        <taxon>Araneae</taxon>
        <taxon>Araneomorphae</taxon>
        <taxon>Entelegynae</taxon>
        <taxon>Araneoidea</taxon>
        <taxon>Nephilidae</taxon>
        <taxon>Trichonephila</taxon>
        <taxon>Trichonephila inaurata</taxon>
    </lineage>
</organism>
<dbReference type="Proteomes" id="UP000886998">
    <property type="component" value="Unassembled WGS sequence"/>
</dbReference>
<dbReference type="AlphaFoldDB" id="A0A8X7CIL8"/>
<gene>
    <name evidence="1" type="ORF">TNIN_328421</name>
</gene>
<evidence type="ECO:0000313" key="2">
    <source>
        <dbReference type="Proteomes" id="UP000886998"/>
    </source>
</evidence>
<keyword evidence="2" id="KW-1185">Reference proteome</keyword>
<name>A0A8X7CIL8_9ARAC</name>
<proteinExistence type="predicted"/>
<evidence type="ECO:0000313" key="1">
    <source>
        <dbReference type="EMBL" id="GFY65677.1"/>
    </source>
</evidence>
<dbReference type="OrthoDB" id="6460794at2759"/>
<sequence>MGGEEGFPTKEDRLQRTSGITQILLTCCAISGRDLQSVDFIKYPWHRYHLFQLLDQDIQHDKGIRCRSPSIGQMLERNGKQLLPAIEKKKNKIRNEIRDATLAVRTGN</sequence>
<comment type="caution">
    <text evidence="1">The sequence shown here is derived from an EMBL/GenBank/DDBJ whole genome shotgun (WGS) entry which is preliminary data.</text>
</comment>
<reference evidence="1" key="1">
    <citation type="submission" date="2020-08" db="EMBL/GenBank/DDBJ databases">
        <title>Multicomponent nature underlies the extraordinary mechanical properties of spider dragline silk.</title>
        <authorList>
            <person name="Kono N."/>
            <person name="Nakamura H."/>
            <person name="Mori M."/>
            <person name="Yoshida Y."/>
            <person name="Ohtoshi R."/>
            <person name="Malay A.D."/>
            <person name="Moran D.A.P."/>
            <person name="Tomita M."/>
            <person name="Numata K."/>
            <person name="Arakawa K."/>
        </authorList>
    </citation>
    <scope>NUCLEOTIDE SEQUENCE</scope>
</reference>
<accession>A0A8X7CIL8</accession>
<protein>
    <submittedName>
        <fullName evidence="1">Uncharacterized protein</fullName>
    </submittedName>
</protein>
<dbReference type="EMBL" id="BMAV01015624">
    <property type="protein sequence ID" value="GFY65677.1"/>
    <property type="molecule type" value="Genomic_DNA"/>
</dbReference>